<keyword evidence="2" id="KW-0472">Membrane</keyword>
<accession>A0ABP3U8N1</accession>
<comment type="caution">
    <text evidence="5">The sequence shown here is derived from an EMBL/GenBank/DDBJ whole genome shotgun (WGS) entry which is preliminary data.</text>
</comment>
<dbReference type="CDD" id="cd12797">
    <property type="entry name" value="M23_peptidase"/>
    <property type="match status" value="1"/>
</dbReference>
<dbReference type="PANTHER" id="PTHR21666:SF289">
    <property type="entry name" value="L-ALA--D-GLU ENDOPEPTIDASE"/>
    <property type="match status" value="1"/>
</dbReference>
<dbReference type="InterPro" id="IPR050570">
    <property type="entry name" value="Cell_wall_metabolism_enzyme"/>
</dbReference>
<evidence type="ECO:0000259" key="3">
    <source>
        <dbReference type="Pfam" id="PF01551"/>
    </source>
</evidence>
<feature type="transmembrane region" description="Helical" evidence="2">
    <location>
        <begin position="6"/>
        <end position="25"/>
    </location>
</feature>
<sequence>MNSLIIYLIQSSFCFTVLYISYHLFFRKLTFHNINRVVLLSIIPLSLGIPLLSYIQFETVPEAIIIPNFEEYVSFERIIKEGNYEENTFTTQKSNILFIMAILYLIGTVFCVLKLLLSIIKLLQLKQKSKILLNKNYSVIVTDASYVFSSFKWIFIPKDQIQTIEIPILEHEKAHIVLYHTLDLMLAELYLAIFWFNPFTYVFRGTLQSVHEFQADKYVVRKQVKKSEYLELLIKNLSSTPNSKLHNYFNHSLIKKRIDMITKTDSNPKKIIRYILLTPVLFILLTAFIKPELDTSNVLEQIIKEELTVEIPPSIFPVKNGSKDHITAVYGKKFDHPLLKKNKVHKGIDIRAKIGTPIVATANGIVKVAKKEGNWGNLIVISHSDGFETWYAHLDSFNVQENQQVNIGEIIGKSGNTGLSTGPHLHYEVRHHGKNVDPMNYLEK</sequence>
<gene>
    <name evidence="5" type="ORF">GCM10009430_34890</name>
</gene>
<feature type="transmembrane region" description="Helical" evidence="2">
    <location>
        <begin position="271"/>
        <end position="289"/>
    </location>
</feature>
<organism evidence="5 6">
    <name type="scientific">Aquimarina litoralis</name>
    <dbReference type="NCBI Taxonomy" id="584605"/>
    <lineage>
        <taxon>Bacteria</taxon>
        <taxon>Pseudomonadati</taxon>
        <taxon>Bacteroidota</taxon>
        <taxon>Flavobacteriia</taxon>
        <taxon>Flavobacteriales</taxon>
        <taxon>Flavobacteriaceae</taxon>
        <taxon>Aquimarina</taxon>
    </lineage>
</organism>
<feature type="domain" description="M23ase beta-sheet core" evidence="3">
    <location>
        <begin position="344"/>
        <end position="438"/>
    </location>
</feature>
<dbReference type="Pfam" id="PF05569">
    <property type="entry name" value="Peptidase_M56"/>
    <property type="match status" value="1"/>
</dbReference>
<feature type="transmembrane region" description="Helical" evidence="2">
    <location>
        <begin position="96"/>
        <end position="117"/>
    </location>
</feature>
<dbReference type="InterPro" id="IPR016047">
    <property type="entry name" value="M23ase_b-sheet_dom"/>
</dbReference>
<feature type="transmembrane region" description="Helical" evidence="2">
    <location>
        <begin position="37"/>
        <end position="57"/>
    </location>
</feature>
<name>A0ABP3U8N1_9FLAO</name>
<evidence type="ECO:0000313" key="5">
    <source>
        <dbReference type="EMBL" id="GAA0727140.1"/>
    </source>
</evidence>
<protein>
    <recommendedName>
        <fullName evidence="7">BlaR1 peptidase M56</fullName>
    </recommendedName>
</protein>
<evidence type="ECO:0000256" key="2">
    <source>
        <dbReference type="SAM" id="Phobius"/>
    </source>
</evidence>
<evidence type="ECO:0008006" key="7">
    <source>
        <dbReference type="Google" id="ProtNLM"/>
    </source>
</evidence>
<dbReference type="Pfam" id="PF01551">
    <property type="entry name" value="Peptidase_M23"/>
    <property type="match status" value="1"/>
</dbReference>
<dbReference type="Gene3D" id="2.70.70.10">
    <property type="entry name" value="Glucose Permease (Domain IIA)"/>
    <property type="match status" value="1"/>
</dbReference>
<keyword evidence="6" id="KW-1185">Reference proteome</keyword>
<reference evidence="6" key="1">
    <citation type="journal article" date="2019" name="Int. J. Syst. Evol. Microbiol.">
        <title>The Global Catalogue of Microorganisms (GCM) 10K type strain sequencing project: providing services to taxonomists for standard genome sequencing and annotation.</title>
        <authorList>
            <consortium name="The Broad Institute Genomics Platform"/>
            <consortium name="The Broad Institute Genome Sequencing Center for Infectious Disease"/>
            <person name="Wu L."/>
            <person name="Ma J."/>
        </authorList>
    </citation>
    <scope>NUCLEOTIDE SEQUENCE [LARGE SCALE GENOMIC DNA]</scope>
    <source>
        <strain evidence="6">JCM 15974</strain>
    </source>
</reference>
<proteinExistence type="predicted"/>
<dbReference type="PANTHER" id="PTHR21666">
    <property type="entry name" value="PEPTIDASE-RELATED"/>
    <property type="match status" value="1"/>
</dbReference>
<feature type="domain" description="Peptidase M56" evidence="4">
    <location>
        <begin position="42"/>
        <end position="261"/>
    </location>
</feature>
<dbReference type="RefSeq" id="WP_343913547.1">
    <property type="nucleotide sequence ID" value="NZ_BAAAGE010000003.1"/>
</dbReference>
<keyword evidence="2" id="KW-0812">Transmembrane</keyword>
<dbReference type="InterPro" id="IPR008756">
    <property type="entry name" value="Peptidase_M56"/>
</dbReference>
<dbReference type="Proteomes" id="UP001501758">
    <property type="component" value="Unassembled WGS sequence"/>
</dbReference>
<dbReference type="EMBL" id="BAAAGE010000003">
    <property type="protein sequence ID" value="GAA0727140.1"/>
    <property type="molecule type" value="Genomic_DNA"/>
</dbReference>
<dbReference type="SUPFAM" id="SSF51261">
    <property type="entry name" value="Duplicated hybrid motif"/>
    <property type="match status" value="1"/>
</dbReference>
<evidence type="ECO:0000259" key="4">
    <source>
        <dbReference type="Pfam" id="PF05569"/>
    </source>
</evidence>
<keyword evidence="1" id="KW-0732">Signal</keyword>
<evidence type="ECO:0000256" key="1">
    <source>
        <dbReference type="ARBA" id="ARBA00022729"/>
    </source>
</evidence>
<evidence type="ECO:0000313" key="6">
    <source>
        <dbReference type="Proteomes" id="UP001501758"/>
    </source>
</evidence>
<dbReference type="InterPro" id="IPR011055">
    <property type="entry name" value="Dup_hybrid_motif"/>
</dbReference>
<keyword evidence="2" id="KW-1133">Transmembrane helix</keyword>